<evidence type="ECO:0000313" key="2">
    <source>
        <dbReference type="EMBL" id="ELZ87516.1"/>
    </source>
</evidence>
<name>M0HST3_HALEO</name>
<feature type="transmembrane region" description="Helical" evidence="1">
    <location>
        <begin position="80"/>
        <end position="103"/>
    </location>
</feature>
<keyword evidence="1" id="KW-0812">Transmembrane</keyword>
<keyword evidence="1" id="KW-0472">Membrane</keyword>
<sequence>MIDELDIALFEFNQRRRGILIVSVLLVATVGLTIAVFPSFGEADVDFAELLESYPEEFQTAFVGSVSDLSSLDGYLVVELYQLVWLLIVGSYFAYAAGSLVAGEVDRNSAELVLVRPISRTRFVLGKFLAMLPAVIIVDLLVLAAVVVGAGLIDEELRLSRLLLVHAVGGLYLIDCVAIGLLASTVFKRVRRAQGAAIGVVFGTFLLDSLTTDTDYEFLGNLSLTRYIDPGELLVLGNVDWGGVAVLVAVACAVVVLAAEVFERRDLS</sequence>
<evidence type="ECO:0000256" key="1">
    <source>
        <dbReference type="SAM" id="Phobius"/>
    </source>
</evidence>
<keyword evidence="3" id="KW-1185">Reference proteome</keyword>
<feature type="transmembrane region" description="Helical" evidence="1">
    <location>
        <begin position="195"/>
        <end position="212"/>
    </location>
</feature>
<feature type="transmembrane region" description="Helical" evidence="1">
    <location>
        <begin position="159"/>
        <end position="183"/>
    </location>
</feature>
<feature type="transmembrane region" description="Helical" evidence="1">
    <location>
        <begin position="241"/>
        <end position="262"/>
    </location>
</feature>
<keyword evidence="1" id="KW-1133">Transmembrane helix</keyword>
<feature type="transmembrane region" description="Helical" evidence="1">
    <location>
        <begin position="124"/>
        <end position="153"/>
    </location>
</feature>
<dbReference type="PATRIC" id="fig|1230453.4.peg.788"/>
<evidence type="ECO:0008006" key="4">
    <source>
        <dbReference type="Google" id="ProtNLM"/>
    </source>
</evidence>
<comment type="caution">
    <text evidence="2">The sequence shown here is derived from an EMBL/GenBank/DDBJ whole genome shotgun (WGS) entry which is preliminary data.</text>
</comment>
<dbReference type="GO" id="GO:0140359">
    <property type="term" value="F:ABC-type transporter activity"/>
    <property type="evidence" value="ECO:0007669"/>
    <property type="project" value="InterPro"/>
</dbReference>
<gene>
    <name evidence="2" type="ORF">C453_04159</name>
</gene>
<dbReference type="Pfam" id="PF12679">
    <property type="entry name" value="ABC2_membrane_2"/>
    <property type="match status" value="1"/>
</dbReference>
<organism evidence="2 3">
    <name type="scientific">Haloferax elongans ATCC BAA-1513</name>
    <dbReference type="NCBI Taxonomy" id="1230453"/>
    <lineage>
        <taxon>Archaea</taxon>
        <taxon>Methanobacteriati</taxon>
        <taxon>Methanobacteriota</taxon>
        <taxon>Stenosarchaea group</taxon>
        <taxon>Halobacteria</taxon>
        <taxon>Halobacteriales</taxon>
        <taxon>Haloferacaceae</taxon>
        <taxon>Haloferax</taxon>
    </lineage>
</organism>
<dbReference type="GO" id="GO:0005886">
    <property type="term" value="C:plasma membrane"/>
    <property type="evidence" value="ECO:0007669"/>
    <property type="project" value="UniProtKB-SubCell"/>
</dbReference>
<dbReference type="EMBL" id="AOLK01000011">
    <property type="protein sequence ID" value="ELZ87516.1"/>
    <property type="molecule type" value="Genomic_DNA"/>
</dbReference>
<protein>
    <recommendedName>
        <fullName evidence="4">ABC transporter permease</fullName>
    </recommendedName>
</protein>
<evidence type="ECO:0000313" key="3">
    <source>
        <dbReference type="Proteomes" id="UP000011612"/>
    </source>
</evidence>
<dbReference type="Proteomes" id="UP000011612">
    <property type="component" value="Unassembled WGS sequence"/>
</dbReference>
<reference evidence="2 3" key="1">
    <citation type="journal article" date="2014" name="PLoS Genet.">
        <title>Phylogenetically driven sequencing of extremely halophilic archaea reveals strategies for static and dynamic osmo-response.</title>
        <authorList>
            <person name="Becker E.A."/>
            <person name="Seitzer P.M."/>
            <person name="Tritt A."/>
            <person name="Larsen D."/>
            <person name="Krusor M."/>
            <person name="Yao A.I."/>
            <person name="Wu D."/>
            <person name="Madern D."/>
            <person name="Eisen J.A."/>
            <person name="Darling A.E."/>
            <person name="Facciotti M.T."/>
        </authorList>
    </citation>
    <scope>NUCLEOTIDE SEQUENCE [LARGE SCALE GENOMIC DNA]</scope>
    <source>
        <strain evidence="2 3">ATCC BAA-1513</strain>
    </source>
</reference>
<dbReference type="PANTHER" id="PTHR43471">
    <property type="entry name" value="ABC TRANSPORTER PERMEASE"/>
    <property type="match status" value="1"/>
</dbReference>
<proteinExistence type="predicted"/>
<accession>M0HST3</accession>
<dbReference type="STRING" id="1230453.C453_04159"/>
<feature type="transmembrane region" description="Helical" evidence="1">
    <location>
        <begin position="19"/>
        <end position="40"/>
    </location>
</feature>
<dbReference type="AlphaFoldDB" id="M0HST3"/>